<comment type="cofactor">
    <cofactor evidence="1">
        <name>Zn(2+)</name>
        <dbReference type="ChEBI" id="CHEBI:29105"/>
    </cofactor>
</comment>
<feature type="domain" description="Alanyl-transfer RNA synthetases family profile" evidence="5">
    <location>
        <begin position="43"/>
        <end position="247"/>
    </location>
</feature>
<evidence type="ECO:0000259" key="5">
    <source>
        <dbReference type="PROSITE" id="PS50860"/>
    </source>
</evidence>
<dbReference type="InterPro" id="IPR009000">
    <property type="entry name" value="Transl_B-barrel_sf"/>
</dbReference>
<dbReference type="InterPro" id="IPR051335">
    <property type="entry name" value="Alanyl-tRNA_Editing_Enzymes"/>
</dbReference>
<accession>C0D1Z1</accession>
<evidence type="ECO:0000313" key="6">
    <source>
        <dbReference type="EMBL" id="EEG54642.1"/>
    </source>
</evidence>
<dbReference type="Gene3D" id="3.30.980.10">
    <property type="entry name" value="Threonyl-trna Synthetase, Chain A, domain 2"/>
    <property type="match status" value="1"/>
</dbReference>
<organism evidence="6 7">
    <name type="scientific">[Clostridium] asparagiforme DSM 15981</name>
    <dbReference type="NCBI Taxonomy" id="518636"/>
    <lineage>
        <taxon>Bacteria</taxon>
        <taxon>Bacillati</taxon>
        <taxon>Bacillota</taxon>
        <taxon>Clostridia</taxon>
        <taxon>Lachnospirales</taxon>
        <taxon>Lachnospiraceae</taxon>
        <taxon>Enterocloster</taxon>
    </lineage>
</organism>
<dbReference type="GO" id="GO:0005737">
    <property type="term" value="C:cytoplasm"/>
    <property type="evidence" value="ECO:0007669"/>
    <property type="project" value="UniProtKB-SubCell"/>
</dbReference>
<dbReference type="Gene3D" id="2.40.30.130">
    <property type="match status" value="1"/>
</dbReference>
<keyword evidence="3" id="KW-0479">Metal-binding</keyword>
<keyword evidence="4" id="KW-0862">Zinc</keyword>
<comment type="caution">
    <text evidence="6">The sequence shown here is derived from an EMBL/GenBank/DDBJ whole genome shotgun (WGS) entry which is preliminary data.</text>
</comment>
<evidence type="ECO:0000313" key="7">
    <source>
        <dbReference type="Proteomes" id="UP000004756"/>
    </source>
</evidence>
<keyword evidence="6" id="KW-0436">Ligase</keyword>
<dbReference type="GO" id="GO:0005524">
    <property type="term" value="F:ATP binding"/>
    <property type="evidence" value="ECO:0007669"/>
    <property type="project" value="InterPro"/>
</dbReference>
<dbReference type="GO" id="GO:0003676">
    <property type="term" value="F:nucleic acid binding"/>
    <property type="evidence" value="ECO:0007669"/>
    <property type="project" value="InterPro"/>
</dbReference>
<keyword evidence="7" id="KW-1185">Reference proteome</keyword>
<dbReference type="GO" id="GO:0006419">
    <property type="term" value="P:alanyl-tRNA aminoacylation"/>
    <property type="evidence" value="ECO:0007669"/>
    <property type="project" value="InterPro"/>
</dbReference>
<dbReference type="Pfam" id="PF07973">
    <property type="entry name" value="tRNA_SAD"/>
    <property type="match status" value="1"/>
</dbReference>
<dbReference type="SMART" id="SM00863">
    <property type="entry name" value="tRNA_SAD"/>
    <property type="match status" value="1"/>
</dbReference>
<reference evidence="6 7" key="2">
    <citation type="submission" date="2009-02" db="EMBL/GenBank/DDBJ databases">
        <title>Draft genome sequence of Clostridium asparagiforme (DSM 15981).</title>
        <authorList>
            <person name="Sudarsanam P."/>
            <person name="Ley R."/>
            <person name="Guruge J."/>
            <person name="Turnbaugh P.J."/>
            <person name="Mahowald M."/>
            <person name="Liep D."/>
            <person name="Gordon J."/>
        </authorList>
    </citation>
    <scope>NUCLEOTIDE SEQUENCE [LARGE SCALE GENOMIC DNA]</scope>
    <source>
        <strain evidence="6 7">DSM 15981</strain>
    </source>
</reference>
<dbReference type="InterPro" id="IPR018165">
    <property type="entry name" value="Ala-tRNA-synth_IIc_core"/>
</dbReference>
<name>C0D1Z1_9FIRM</name>
<evidence type="ECO:0000256" key="1">
    <source>
        <dbReference type="ARBA" id="ARBA00001947"/>
    </source>
</evidence>
<dbReference type="SUPFAM" id="SSF55186">
    <property type="entry name" value="ThrRS/AlaRS common domain"/>
    <property type="match status" value="1"/>
</dbReference>
<dbReference type="AlphaFoldDB" id="C0D1Z1"/>
<dbReference type="HOGENOM" id="CLU_004485_7_2_9"/>
<dbReference type="InterPro" id="IPR012947">
    <property type="entry name" value="tRNA_SAD"/>
</dbReference>
<evidence type="ECO:0000256" key="2">
    <source>
        <dbReference type="ARBA" id="ARBA00004496"/>
    </source>
</evidence>
<sequence length="403" mass="44268">MNFTDKGAVTMDKSRLYYQLPYVKSFMCTVEECRPGKDGTWMVALNQTGFYPEGGGQPSDTGTLDGVLVRYVCEKDGKVWHQVDAPLEPGRLAEGVIDWERRYDHMQHHTGEHILSGLIHRRYGYDNVGFHMGKDEVTIDFNGLLTMEQLEELEDMANGVVWDNVPVEEHFPTPQQLAALDYRSKKELTGQVRIINIPGGDTCACCGTHVTNTGEVGIIKVTGMIHYKGGVRISILCGRKALLDYRRRVNVDTRISNLLSAKPQAIGDAVEKLKADGQDREAVIGGLYQKLFAFKAAACPESGSPLVCFEEGLPPVRVRQLCTLLYEQNKGNVVLVCSGTDETGEYAYALGSARADMRPLSRTLNGCLAGRGGGSALMAQGTFRAEAESIRQVFLAEAGKLPI</sequence>
<dbReference type="GO" id="GO:0004813">
    <property type="term" value="F:alanine-tRNA ligase activity"/>
    <property type="evidence" value="ECO:0007669"/>
    <property type="project" value="InterPro"/>
</dbReference>
<dbReference type="SUPFAM" id="SSF50447">
    <property type="entry name" value="Translation proteins"/>
    <property type="match status" value="1"/>
</dbReference>
<gene>
    <name evidence="6" type="ORF">CLOSTASPAR_03280</name>
</gene>
<reference evidence="6 7" key="1">
    <citation type="submission" date="2009-01" db="EMBL/GenBank/DDBJ databases">
        <authorList>
            <person name="Fulton L."/>
            <person name="Clifton S."/>
            <person name="Fulton B."/>
            <person name="Xu J."/>
            <person name="Minx P."/>
            <person name="Pepin K.H."/>
            <person name="Johnson M."/>
            <person name="Bhonagiri V."/>
            <person name="Nash W.E."/>
            <person name="Mardis E.R."/>
            <person name="Wilson R.K."/>
        </authorList>
    </citation>
    <scope>NUCLEOTIDE SEQUENCE [LARGE SCALE GENOMIC DNA]</scope>
    <source>
        <strain evidence="6 7">DSM 15981</strain>
    </source>
</reference>
<dbReference type="PROSITE" id="PS50860">
    <property type="entry name" value="AA_TRNA_LIGASE_II_ALA"/>
    <property type="match status" value="1"/>
</dbReference>
<dbReference type="PANTHER" id="PTHR43462">
    <property type="entry name" value="ALANYL-TRNA EDITING PROTEIN"/>
    <property type="match status" value="1"/>
</dbReference>
<evidence type="ECO:0000256" key="3">
    <source>
        <dbReference type="ARBA" id="ARBA00022723"/>
    </source>
</evidence>
<dbReference type="GO" id="GO:0046872">
    <property type="term" value="F:metal ion binding"/>
    <property type="evidence" value="ECO:0007669"/>
    <property type="project" value="UniProtKB-KW"/>
</dbReference>
<evidence type="ECO:0000256" key="4">
    <source>
        <dbReference type="ARBA" id="ARBA00022833"/>
    </source>
</evidence>
<protein>
    <submittedName>
        <fullName evidence="6">Threonine/alanine tRNA ligase second additional domain protein</fullName>
    </submittedName>
</protein>
<dbReference type="InterPro" id="IPR018163">
    <property type="entry name" value="Thr/Ala-tRNA-synth_IIc_edit"/>
</dbReference>
<dbReference type="GO" id="GO:0002161">
    <property type="term" value="F:aminoacyl-tRNA deacylase activity"/>
    <property type="evidence" value="ECO:0007669"/>
    <property type="project" value="UniProtKB-ARBA"/>
</dbReference>
<dbReference type="EMBL" id="ACCJ01000248">
    <property type="protein sequence ID" value="EEG54642.1"/>
    <property type="molecule type" value="Genomic_DNA"/>
</dbReference>
<proteinExistence type="predicted"/>
<dbReference type="Proteomes" id="UP000004756">
    <property type="component" value="Unassembled WGS sequence"/>
</dbReference>
<comment type="subcellular location">
    <subcellularLocation>
        <location evidence="2">Cytoplasm</location>
    </subcellularLocation>
</comment>
<dbReference type="PANTHER" id="PTHR43462:SF1">
    <property type="entry name" value="ALANYL-TRNA EDITING PROTEIN AARSD1"/>
    <property type="match status" value="1"/>
</dbReference>